<dbReference type="STRING" id="244447.ENSCSEP00000013698"/>
<evidence type="ECO:0000256" key="7">
    <source>
        <dbReference type="ARBA" id="ARBA00022707"/>
    </source>
</evidence>
<feature type="region of interest" description="Disordered" evidence="20">
    <location>
        <begin position="24"/>
        <end position="63"/>
    </location>
</feature>
<dbReference type="PANTHER" id="PTHR24418">
    <property type="entry name" value="TYROSINE-PROTEIN KINASE"/>
    <property type="match status" value="1"/>
</dbReference>
<dbReference type="GO" id="GO:0005737">
    <property type="term" value="C:cytoplasm"/>
    <property type="evidence" value="ECO:0007669"/>
    <property type="project" value="UniProtKB-SubCell"/>
</dbReference>
<feature type="domain" description="SH3" evidence="22">
    <location>
        <begin position="64"/>
        <end position="128"/>
    </location>
</feature>
<dbReference type="AlphaFoldDB" id="A0A3P8VEG6"/>
<feature type="domain" description="Protein kinase" evidence="23">
    <location>
        <begin position="251"/>
        <end position="506"/>
    </location>
</feature>
<evidence type="ECO:0000313" key="24">
    <source>
        <dbReference type="Ensembl" id="ENSCSEP00000013698.1"/>
    </source>
</evidence>
<dbReference type="InterPro" id="IPR036860">
    <property type="entry name" value="SH2_dom_sf"/>
</dbReference>
<keyword evidence="11 16" id="KW-0727">SH2 domain</keyword>
<keyword evidence="13" id="KW-0966">Cell projection</keyword>
<dbReference type="SMART" id="SM00326">
    <property type="entry name" value="SH3"/>
    <property type="match status" value="1"/>
</dbReference>
<feature type="binding site" evidence="18">
    <location>
        <position position="279"/>
    </location>
    <ligand>
        <name>ATP</name>
        <dbReference type="ChEBI" id="CHEBI:30616"/>
    </ligand>
</feature>
<dbReference type="GeneTree" id="ENSGT00940000161218"/>
<dbReference type="SUPFAM" id="SSF50044">
    <property type="entry name" value="SH3-domain"/>
    <property type="match status" value="1"/>
</dbReference>
<dbReference type="OMA" id="HCKRKKP"/>
<proteinExistence type="inferred from homology"/>
<dbReference type="Gene3D" id="3.30.505.10">
    <property type="entry name" value="SH2 domain"/>
    <property type="match status" value="1"/>
</dbReference>
<keyword evidence="14" id="KW-0449">Lipoprotein</keyword>
<dbReference type="PROSITE" id="PS50011">
    <property type="entry name" value="PROTEIN_KINASE_DOM"/>
    <property type="match status" value="1"/>
</dbReference>
<evidence type="ECO:0000256" key="16">
    <source>
        <dbReference type="PROSITE-ProRule" id="PRU00191"/>
    </source>
</evidence>
<keyword evidence="4" id="KW-0963">Cytoplasm</keyword>
<evidence type="ECO:0000256" key="2">
    <source>
        <dbReference type="ARBA" id="ARBA00004496"/>
    </source>
</evidence>
<evidence type="ECO:0000256" key="19">
    <source>
        <dbReference type="RuleBase" id="RU362096"/>
    </source>
</evidence>
<evidence type="ECO:0000256" key="13">
    <source>
        <dbReference type="ARBA" id="ARBA00023273"/>
    </source>
</evidence>
<sequence>MDERLRRACPCLEKLWQRIFGDKKSSPAAGAAGRTGADNAAYNDDVEAQSPVSTPPQAEEKLSESGAIYTAVWSFEARHQDELSFQEGDIFSVFDRNGDWCTAQKIDNNGRVLDTGIVPIYYLSKAESLRTQPWFFGFMSRFEAQRQLLGAENEDGSFLIRQSEKDNCGYVLSVRSSNLVKHFKILQSASGNYYVEPYRQFSSLVDLVAHYCNNTLINTGRLSSHCKRKKPNTSDLNHFTVDQWELPKEEFTLQEELGRGYFADVYKGRWKNHISVAIKILKNDSELDHSEFHREVQILKNLRHRHLIKLYAVCTNSVPYYIVTELMEKGSLLEFLRGTEGQQLDTASLVDMAAQVADGMSYLEEQKSIHRDLAARNVLVSGDYICKVADFGLARVIKDPFYISAAQNIPYKWTSPEAISHGMYSIMSDVWSFGILLFEIITYGGIPYPALSNMEVWEQVEQGYRMPAPASCPEKLYQIMLQCWSANPDDRPHFKTLKVKLDSEMA</sequence>
<evidence type="ECO:0000256" key="8">
    <source>
        <dbReference type="ARBA" id="ARBA00022741"/>
    </source>
</evidence>
<evidence type="ECO:0000256" key="4">
    <source>
        <dbReference type="ARBA" id="ARBA00022490"/>
    </source>
</evidence>
<reference evidence="24 25" key="1">
    <citation type="journal article" date="2014" name="Nat. Genet.">
        <title>Whole-genome sequence of a flatfish provides insights into ZW sex chromosome evolution and adaptation to a benthic lifestyle.</title>
        <authorList>
            <person name="Chen S."/>
            <person name="Zhang G."/>
            <person name="Shao C."/>
            <person name="Huang Q."/>
            <person name="Liu G."/>
            <person name="Zhang P."/>
            <person name="Song W."/>
            <person name="An N."/>
            <person name="Chalopin D."/>
            <person name="Volff J.N."/>
            <person name="Hong Y."/>
            <person name="Li Q."/>
            <person name="Sha Z."/>
            <person name="Zhou H."/>
            <person name="Xie M."/>
            <person name="Yu Q."/>
            <person name="Liu Y."/>
            <person name="Xiang H."/>
            <person name="Wang N."/>
            <person name="Wu K."/>
            <person name="Yang C."/>
            <person name="Zhou Q."/>
            <person name="Liao X."/>
            <person name="Yang L."/>
            <person name="Hu Q."/>
            <person name="Zhang J."/>
            <person name="Meng L."/>
            <person name="Jin L."/>
            <person name="Tian Y."/>
            <person name="Lian J."/>
            <person name="Yang J."/>
            <person name="Miao G."/>
            <person name="Liu S."/>
            <person name="Liang Z."/>
            <person name="Yan F."/>
            <person name="Li Y."/>
            <person name="Sun B."/>
            <person name="Zhang H."/>
            <person name="Zhang J."/>
            <person name="Zhu Y."/>
            <person name="Du M."/>
            <person name="Zhao Y."/>
            <person name="Schartl M."/>
            <person name="Tang Q."/>
            <person name="Wang J."/>
        </authorList>
    </citation>
    <scope>NUCLEOTIDE SEQUENCE</scope>
</reference>
<dbReference type="InterPro" id="IPR036028">
    <property type="entry name" value="SH3-like_dom_sf"/>
</dbReference>
<evidence type="ECO:0000256" key="20">
    <source>
        <dbReference type="SAM" id="MobiDB-lite"/>
    </source>
</evidence>
<dbReference type="SMART" id="SM00219">
    <property type="entry name" value="TyrKc"/>
    <property type="match status" value="1"/>
</dbReference>
<dbReference type="GO" id="GO:0005634">
    <property type="term" value="C:nucleus"/>
    <property type="evidence" value="ECO:0007669"/>
    <property type="project" value="UniProtKB-ARBA"/>
</dbReference>
<dbReference type="OrthoDB" id="4062651at2759"/>
<comment type="subcellular location">
    <subcellularLocation>
        <location evidence="1">Cell projection</location>
        <location evidence="1">Ruffle</location>
    </subcellularLocation>
    <subcellularLocation>
        <location evidence="2">Cytoplasm</location>
    </subcellularLocation>
</comment>
<dbReference type="KEGG" id="csem:103385164"/>
<keyword evidence="3 17" id="KW-0728">SH3 domain</keyword>
<dbReference type="InterPro" id="IPR017441">
    <property type="entry name" value="Protein_kinase_ATP_BS"/>
</dbReference>
<dbReference type="EC" id="2.7.10.2" evidence="19"/>
<dbReference type="InterPro" id="IPR001452">
    <property type="entry name" value="SH3_domain"/>
</dbReference>
<evidence type="ECO:0000313" key="25">
    <source>
        <dbReference type="Proteomes" id="UP000265120"/>
    </source>
</evidence>
<dbReference type="Gene3D" id="1.10.510.10">
    <property type="entry name" value="Transferase(Phosphotransferase) domain 1"/>
    <property type="match status" value="1"/>
</dbReference>
<evidence type="ECO:0000256" key="1">
    <source>
        <dbReference type="ARBA" id="ARBA00004466"/>
    </source>
</evidence>
<evidence type="ECO:0000259" key="22">
    <source>
        <dbReference type="PROSITE" id="PS50002"/>
    </source>
</evidence>
<dbReference type="FunFam" id="1.10.510.10:FF:000399">
    <property type="entry name" value="Tyrosine-protein kinase"/>
    <property type="match status" value="1"/>
</dbReference>
<name>A0A3P8VEG6_CYNSE</name>
<keyword evidence="10 18" id="KW-0067">ATP-binding</keyword>
<dbReference type="GeneID" id="103385164"/>
<dbReference type="Gene3D" id="2.30.30.40">
    <property type="entry name" value="SH3 Domains"/>
    <property type="match status" value="1"/>
</dbReference>
<dbReference type="SMART" id="SM00252">
    <property type="entry name" value="SH2"/>
    <property type="match status" value="1"/>
</dbReference>
<feature type="domain" description="SH2" evidence="21">
    <location>
        <begin position="134"/>
        <end position="226"/>
    </location>
</feature>
<keyword evidence="12 19" id="KW-0829">Tyrosine-protein kinase</keyword>
<dbReference type="PROSITE" id="PS50002">
    <property type="entry name" value="SH3"/>
    <property type="match status" value="1"/>
</dbReference>
<dbReference type="Pfam" id="PF14604">
    <property type="entry name" value="SH3_9"/>
    <property type="match status" value="1"/>
</dbReference>
<evidence type="ECO:0000256" key="9">
    <source>
        <dbReference type="ARBA" id="ARBA00022777"/>
    </source>
</evidence>
<comment type="catalytic activity">
    <reaction evidence="15 19">
        <text>L-tyrosyl-[protein] + ATP = O-phospho-L-tyrosyl-[protein] + ADP + H(+)</text>
        <dbReference type="Rhea" id="RHEA:10596"/>
        <dbReference type="Rhea" id="RHEA-COMP:10136"/>
        <dbReference type="Rhea" id="RHEA-COMP:20101"/>
        <dbReference type="ChEBI" id="CHEBI:15378"/>
        <dbReference type="ChEBI" id="CHEBI:30616"/>
        <dbReference type="ChEBI" id="CHEBI:46858"/>
        <dbReference type="ChEBI" id="CHEBI:61978"/>
        <dbReference type="ChEBI" id="CHEBI:456216"/>
        <dbReference type="EC" id="2.7.10.2"/>
    </reaction>
</comment>
<keyword evidence="7" id="KW-0519">Myristate</keyword>
<organism evidence="24 25">
    <name type="scientific">Cynoglossus semilaevis</name>
    <name type="common">Tongue sole</name>
    <dbReference type="NCBI Taxonomy" id="244447"/>
    <lineage>
        <taxon>Eukaryota</taxon>
        <taxon>Metazoa</taxon>
        <taxon>Chordata</taxon>
        <taxon>Craniata</taxon>
        <taxon>Vertebrata</taxon>
        <taxon>Euteleostomi</taxon>
        <taxon>Actinopterygii</taxon>
        <taxon>Neopterygii</taxon>
        <taxon>Teleostei</taxon>
        <taxon>Neoteleostei</taxon>
        <taxon>Acanthomorphata</taxon>
        <taxon>Carangaria</taxon>
        <taxon>Pleuronectiformes</taxon>
        <taxon>Pleuronectoidei</taxon>
        <taxon>Cynoglossidae</taxon>
        <taxon>Cynoglossinae</taxon>
        <taxon>Cynoglossus</taxon>
    </lineage>
</organism>
<dbReference type="Pfam" id="PF00017">
    <property type="entry name" value="SH2"/>
    <property type="match status" value="1"/>
</dbReference>
<dbReference type="Pfam" id="PF07714">
    <property type="entry name" value="PK_Tyr_Ser-Thr"/>
    <property type="match status" value="1"/>
</dbReference>
<dbReference type="Proteomes" id="UP000265120">
    <property type="component" value="Chromosome 10"/>
</dbReference>
<dbReference type="PRINTS" id="PR00678">
    <property type="entry name" value="PI3KINASEP85"/>
</dbReference>
<evidence type="ECO:0000256" key="14">
    <source>
        <dbReference type="ARBA" id="ARBA00023288"/>
    </source>
</evidence>
<dbReference type="InterPro" id="IPR000719">
    <property type="entry name" value="Prot_kinase_dom"/>
</dbReference>
<evidence type="ECO:0000256" key="15">
    <source>
        <dbReference type="ARBA" id="ARBA00051245"/>
    </source>
</evidence>
<dbReference type="InterPro" id="IPR050198">
    <property type="entry name" value="Non-receptor_tyrosine_kinases"/>
</dbReference>
<reference evidence="24" key="2">
    <citation type="submission" date="2025-08" db="UniProtKB">
        <authorList>
            <consortium name="Ensembl"/>
        </authorList>
    </citation>
    <scope>IDENTIFICATION</scope>
</reference>
<evidence type="ECO:0000256" key="11">
    <source>
        <dbReference type="ARBA" id="ARBA00022999"/>
    </source>
</evidence>
<keyword evidence="9 19" id="KW-0418">Kinase</keyword>
<protein>
    <recommendedName>
        <fullName evidence="19">Tyrosine-protein kinase</fullName>
        <ecNumber evidence="19">2.7.10.2</ecNumber>
    </recommendedName>
</protein>
<keyword evidence="8 18" id="KW-0547">Nucleotide-binding</keyword>
<dbReference type="InParanoid" id="A0A3P8VEG6"/>
<keyword evidence="25" id="KW-1185">Reference proteome</keyword>
<evidence type="ECO:0000259" key="23">
    <source>
        <dbReference type="PROSITE" id="PS50011"/>
    </source>
</evidence>
<dbReference type="PROSITE" id="PS00107">
    <property type="entry name" value="PROTEIN_KINASE_ATP"/>
    <property type="match status" value="1"/>
</dbReference>
<keyword evidence="5" id="KW-0597">Phosphoprotein</keyword>
<keyword evidence="6 19" id="KW-0808">Transferase</keyword>
<dbReference type="SUPFAM" id="SSF55550">
    <property type="entry name" value="SH2 domain"/>
    <property type="match status" value="1"/>
</dbReference>
<dbReference type="PRINTS" id="PR00401">
    <property type="entry name" value="SH2DOMAIN"/>
</dbReference>
<evidence type="ECO:0000256" key="5">
    <source>
        <dbReference type="ARBA" id="ARBA00022553"/>
    </source>
</evidence>
<comment type="similarity">
    <text evidence="19">Belongs to the protein kinase superfamily. Tyr protein kinase family.</text>
</comment>
<dbReference type="GO" id="GO:0004715">
    <property type="term" value="F:non-membrane spanning protein tyrosine kinase activity"/>
    <property type="evidence" value="ECO:0007669"/>
    <property type="project" value="UniProtKB-EC"/>
</dbReference>
<evidence type="ECO:0000256" key="3">
    <source>
        <dbReference type="ARBA" id="ARBA00022443"/>
    </source>
</evidence>
<dbReference type="InterPro" id="IPR020635">
    <property type="entry name" value="Tyr_kinase_cat_dom"/>
</dbReference>
<dbReference type="InterPro" id="IPR001245">
    <property type="entry name" value="Ser-Thr/Tyr_kinase_cat_dom"/>
</dbReference>
<evidence type="ECO:0000259" key="21">
    <source>
        <dbReference type="PROSITE" id="PS50001"/>
    </source>
</evidence>
<dbReference type="InterPro" id="IPR000980">
    <property type="entry name" value="SH2"/>
</dbReference>
<evidence type="ECO:0000256" key="18">
    <source>
        <dbReference type="PROSITE-ProRule" id="PRU10141"/>
    </source>
</evidence>
<dbReference type="InterPro" id="IPR011009">
    <property type="entry name" value="Kinase-like_dom_sf"/>
</dbReference>
<dbReference type="GO" id="GO:0001726">
    <property type="term" value="C:ruffle"/>
    <property type="evidence" value="ECO:0007669"/>
    <property type="project" value="UniProtKB-SubCell"/>
</dbReference>
<dbReference type="Ensembl" id="ENSCSET00000013859.1">
    <property type="protein sequence ID" value="ENSCSEP00000013698.1"/>
    <property type="gene ID" value="ENSCSEG00000008821.1"/>
</dbReference>
<evidence type="ECO:0000256" key="10">
    <source>
        <dbReference type="ARBA" id="ARBA00022840"/>
    </source>
</evidence>
<evidence type="ECO:0000256" key="12">
    <source>
        <dbReference type="ARBA" id="ARBA00023137"/>
    </source>
</evidence>
<dbReference type="FunFam" id="2.30.30.40:FF:000229">
    <property type="entry name" value="Tyrosine-protein kinase"/>
    <property type="match status" value="1"/>
</dbReference>
<dbReference type="SUPFAM" id="SSF56112">
    <property type="entry name" value="Protein kinase-like (PK-like)"/>
    <property type="match status" value="1"/>
</dbReference>
<dbReference type="RefSeq" id="XP_008317173.1">
    <property type="nucleotide sequence ID" value="XM_008318951.3"/>
</dbReference>
<dbReference type="PRINTS" id="PR00109">
    <property type="entry name" value="TYRKINASE"/>
</dbReference>
<dbReference type="PROSITE" id="PS50001">
    <property type="entry name" value="SH2"/>
    <property type="match status" value="1"/>
</dbReference>
<accession>A0A3P8VEG6</accession>
<dbReference type="FunFam" id="3.30.200.20:FF:000053">
    <property type="entry name" value="Tyrosine-protein kinase"/>
    <property type="match status" value="1"/>
</dbReference>
<reference evidence="24" key="3">
    <citation type="submission" date="2025-09" db="UniProtKB">
        <authorList>
            <consortium name="Ensembl"/>
        </authorList>
    </citation>
    <scope>IDENTIFICATION</scope>
</reference>
<dbReference type="GO" id="GO:0005524">
    <property type="term" value="F:ATP binding"/>
    <property type="evidence" value="ECO:0007669"/>
    <property type="project" value="UniProtKB-UniRule"/>
</dbReference>
<evidence type="ECO:0000256" key="17">
    <source>
        <dbReference type="PROSITE-ProRule" id="PRU00192"/>
    </source>
</evidence>
<evidence type="ECO:0000256" key="6">
    <source>
        <dbReference type="ARBA" id="ARBA00022679"/>
    </source>
</evidence>